<evidence type="ECO:0000313" key="3">
    <source>
        <dbReference type="Proteomes" id="UP001497623"/>
    </source>
</evidence>
<gene>
    <name evidence="2" type="ORF">MNOR_LOCUS29585</name>
</gene>
<accession>A0AAV2RUJ5</accession>
<feature type="non-terminal residue" evidence="2">
    <location>
        <position position="1"/>
    </location>
</feature>
<dbReference type="PANTHER" id="PTHR46599:SF6">
    <property type="entry name" value="DUAL SPECIFICITY PHOSPHATASE 26"/>
    <property type="match status" value="1"/>
</dbReference>
<evidence type="ECO:0000313" key="2">
    <source>
        <dbReference type="EMBL" id="CAL4144940.1"/>
    </source>
</evidence>
<dbReference type="Pfam" id="PF13843">
    <property type="entry name" value="DDE_Tnp_1_7"/>
    <property type="match status" value="1"/>
</dbReference>
<dbReference type="PANTHER" id="PTHR46599">
    <property type="entry name" value="PIGGYBAC TRANSPOSABLE ELEMENT-DERIVED PROTEIN 4"/>
    <property type="match status" value="1"/>
</dbReference>
<keyword evidence="3" id="KW-1185">Reference proteome</keyword>
<reference evidence="2 3" key="1">
    <citation type="submission" date="2024-05" db="EMBL/GenBank/DDBJ databases">
        <authorList>
            <person name="Wallberg A."/>
        </authorList>
    </citation>
    <scope>NUCLEOTIDE SEQUENCE [LARGE SCALE GENOMIC DNA]</scope>
</reference>
<organism evidence="2 3">
    <name type="scientific">Meganyctiphanes norvegica</name>
    <name type="common">Northern krill</name>
    <name type="synonym">Thysanopoda norvegica</name>
    <dbReference type="NCBI Taxonomy" id="48144"/>
    <lineage>
        <taxon>Eukaryota</taxon>
        <taxon>Metazoa</taxon>
        <taxon>Ecdysozoa</taxon>
        <taxon>Arthropoda</taxon>
        <taxon>Crustacea</taxon>
        <taxon>Multicrustacea</taxon>
        <taxon>Malacostraca</taxon>
        <taxon>Eumalacostraca</taxon>
        <taxon>Eucarida</taxon>
        <taxon>Euphausiacea</taxon>
        <taxon>Euphausiidae</taxon>
        <taxon>Meganyctiphanes</taxon>
    </lineage>
</organism>
<sequence length="400" mass="45877">TQMWSDTYGGFFYKSLFSQKRFEFLTRVLRFDDTETRGARLAEDRFALVRELWDAVLANSRANYTAGAVVTVDEQLLPFRGRCLFRVYISNKPAKYGIKIFMVCDADTLYCLHAIPYLGKGSINLPRGVNQGEFITMKLVGQLMDPGRVVCCDNWFTSLPLAKRLLAKKMHLVGTIRPKPYLPVSSIVDLKLGLKESVAVFNHIDKVNVVYKKVKPSKHVAVLTTLHNTFTYVENTKTEAHMFYNASKGGVDAFDMMCAASATNRKTRRWPMVVFYGLLNLVMNNAWIIYSSRDGHSHRNRIDFTTAMAFAMVKPYAVHRYETHHHYLSWNLKSLLKTMYIGQGDAVEPLPALMSTKKRQRCYLCDLKSNWRGKHVCHGQCGRNVCPQHSRHICQICWPH</sequence>
<dbReference type="EMBL" id="CAXKWB010034536">
    <property type="protein sequence ID" value="CAL4144940.1"/>
    <property type="molecule type" value="Genomic_DNA"/>
</dbReference>
<proteinExistence type="predicted"/>
<dbReference type="Proteomes" id="UP001497623">
    <property type="component" value="Unassembled WGS sequence"/>
</dbReference>
<dbReference type="AlphaFoldDB" id="A0AAV2RUJ5"/>
<feature type="domain" description="PiggyBac transposable element-derived protein" evidence="1">
    <location>
        <begin position="3"/>
        <end position="287"/>
    </location>
</feature>
<comment type="caution">
    <text evidence="2">The sequence shown here is derived from an EMBL/GenBank/DDBJ whole genome shotgun (WGS) entry which is preliminary data.</text>
</comment>
<name>A0AAV2RUJ5_MEGNR</name>
<evidence type="ECO:0000259" key="1">
    <source>
        <dbReference type="Pfam" id="PF13843"/>
    </source>
</evidence>
<protein>
    <recommendedName>
        <fullName evidence="1">PiggyBac transposable element-derived protein domain-containing protein</fullName>
    </recommendedName>
</protein>
<dbReference type="InterPro" id="IPR029526">
    <property type="entry name" value="PGBD"/>
</dbReference>